<evidence type="ECO:0000256" key="1">
    <source>
        <dbReference type="ARBA" id="ARBA00022516"/>
    </source>
</evidence>
<evidence type="ECO:0000313" key="5">
    <source>
        <dbReference type="EMBL" id="NMH61346.1"/>
    </source>
</evidence>
<dbReference type="PIRSF" id="PIRSF011489">
    <property type="entry name" value="DUF479"/>
    <property type="match status" value="1"/>
</dbReference>
<evidence type="ECO:0000256" key="3">
    <source>
        <dbReference type="ARBA" id="ARBA00023098"/>
    </source>
</evidence>
<keyword evidence="1" id="KW-0444">Lipid biosynthesis</keyword>
<keyword evidence="2" id="KW-0378">Hydrolase</keyword>
<evidence type="ECO:0000313" key="6">
    <source>
        <dbReference type="Proteomes" id="UP000709336"/>
    </source>
</evidence>
<evidence type="ECO:0000256" key="2">
    <source>
        <dbReference type="ARBA" id="ARBA00022801"/>
    </source>
</evidence>
<dbReference type="Proteomes" id="UP000709336">
    <property type="component" value="Unassembled WGS sequence"/>
</dbReference>
<comment type="caution">
    <text evidence="5">The sequence shown here is derived from an EMBL/GenBank/DDBJ whole genome shotgun (WGS) entry which is preliminary data.</text>
</comment>
<dbReference type="PANTHER" id="PTHR38764:SF1">
    <property type="entry name" value="ACYL CARRIER PROTEIN PHOSPHODIESTERASE"/>
    <property type="match status" value="1"/>
</dbReference>
<dbReference type="EMBL" id="JAATNW010000008">
    <property type="protein sequence ID" value="NMH61346.1"/>
    <property type="molecule type" value="Genomic_DNA"/>
</dbReference>
<keyword evidence="4" id="KW-0275">Fatty acid biosynthesis</keyword>
<dbReference type="InterPro" id="IPR007431">
    <property type="entry name" value="ACP_PD"/>
</dbReference>
<organism evidence="5 6">
    <name type="scientific">Alteromonas ponticola</name>
    <dbReference type="NCBI Taxonomy" id="2720613"/>
    <lineage>
        <taxon>Bacteria</taxon>
        <taxon>Pseudomonadati</taxon>
        <taxon>Pseudomonadota</taxon>
        <taxon>Gammaproteobacteria</taxon>
        <taxon>Alteromonadales</taxon>
        <taxon>Alteromonadaceae</taxon>
        <taxon>Alteromonas/Salinimonas group</taxon>
        <taxon>Alteromonas</taxon>
    </lineage>
</organism>
<keyword evidence="4" id="KW-0276">Fatty acid metabolism</keyword>
<reference evidence="5 6" key="1">
    <citation type="submission" date="2020-03" db="EMBL/GenBank/DDBJ databases">
        <title>Alteromonas ponticola sp. nov., isolated from seawater.</title>
        <authorList>
            <person name="Yoon J.-H."/>
            <person name="Kim Y.-O."/>
        </authorList>
    </citation>
    <scope>NUCLEOTIDE SEQUENCE [LARGE SCALE GENOMIC DNA]</scope>
    <source>
        <strain evidence="5 6">MYP5</strain>
    </source>
</reference>
<keyword evidence="6" id="KW-1185">Reference proteome</keyword>
<keyword evidence="3" id="KW-0443">Lipid metabolism</keyword>
<proteinExistence type="predicted"/>
<gene>
    <name evidence="5" type="ORF">HCJ96_15045</name>
</gene>
<evidence type="ECO:0000256" key="4">
    <source>
        <dbReference type="ARBA" id="ARBA00023160"/>
    </source>
</evidence>
<dbReference type="RefSeq" id="WP_169211905.1">
    <property type="nucleotide sequence ID" value="NZ_JAATNW010000008.1"/>
</dbReference>
<protein>
    <submittedName>
        <fullName evidence="5">DUF479 domain-containing protein</fullName>
    </submittedName>
</protein>
<sequence>MNYLAHLYLAQPNADSHFGNLLGDFGGHRHTHGLSNAVKRGLANHYLVDKFTDNHPAIKDAKHYFTAKRKRFAGIAIDVVFDHFLIAHWRDFHSEPLTQFKRKSYFLLNERRAAMPAHMQRVVTSLTQHDWFKEYESLEGVGIALDNIARRIRFPNEFAGAVNDIRQHYNGLNAVFLDFFPQLISHVRRSGLEISNR</sequence>
<name>A0ABX1R5Z4_9ALTE</name>
<accession>A0ABX1R5Z4</accession>
<dbReference type="PANTHER" id="PTHR38764">
    <property type="entry name" value="ACYL CARRIER PROTEIN PHOSPHODIESTERASE"/>
    <property type="match status" value="1"/>
</dbReference>
<dbReference type="Pfam" id="PF04336">
    <property type="entry name" value="ACP_PD"/>
    <property type="match status" value="1"/>
</dbReference>